<dbReference type="EMBL" id="LQCI01000051">
    <property type="protein sequence ID" value="KZB79689.1"/>
    <property type="molecule type" value="Genomic_DNA"/>
</dbReference>
<keyword evidence="14 21" id="KW-0472">Membrane</keyword>
<evidence type="ECO:0000256" key="18">
    <source>
        <dbReference type="ARBA" id="ARBA00061480"/>
    </source>
</evidence>
<evidence type="ECO:0000256" key="8">
    <source>
        <dbReference type="ARBA" id="ARBA00022723"/>
    </source>
</evidence>
<evidence type="ECO:0000256" key="3">
    <source>
        <dbReference type="ARBA" id="ARBA00004651"/>
    </source>
</evidence>
<feature type="transmembrane region" description="Helical" evidence="21">
    <location>
        <begin position="130"/>
        <end position="148"/>
    </location>
</feature>
<sequence length="241" mass="26687">MSSGLDLLLWGAAPYVSIALLVFGTIWRYRHDKFGWTSRSSQLHESRVLRVASPVFHVGLLMVIGGHVLGLVVPKGATEFAGLDEHAYHLISLGMGSLAGLVAVGGLGLLLWRRARVPAVRRSTSVSDRYMYVVLVLVLLAGLATTLVDNGVRGGYDYRETVAPWFRGILLLDPRPDLMASAPLDYRLHTALGMVLFALWPFSRLVHAFSAPVRYLLRPYVVYRRRAPGAVGTRNPRRGWE</sequence>
<comment type="similarity">
    <text evidence="17">In the C-terminal section; belongs to the nitrate reductase gamma subunit family.</text>
</comment>
<dbReference type="Proteomes" id="UP000076321">
    <property type="component" value="Unassembled WGS sequence"/>
</dbReference>
<keyword evidence="6 20" id="KW-0349">Heme</keyword>
<evidence type="ECO:0000256" key="15">
    <source>
        <dbReference type="ARBA" id="ARBA00056200"/>
    </source>
</evidence>
<dbReference type="GO" id="GO:0008940">
    <property type="term" value="F:nitrate reductase activity"/>
    <property type="evidence" value="ECO:0007669"/>
    <property type="project" value="InterPro"/>
</dbReference>
<evidence type="ECO:0000313" key="23">
    <source>
        <dbReference type="EMBL" id="KZB79689.1"/>
    </source>
</evidence>
<feature type="binding site" description="axial binding residue" evidence="20">
    <location>
        <position position="189"/>
    </location>
    <ligand>
        <name>heme b</name>
        <dbReference type="ChEBI" id="CHEBI:60344"/>
        <label>1</label>
    </ligand>
    <ligandPart>
        <name>Fe</name>
        <dbReference type="ChEBI" id="CHEBI:18248"/>
    </ligandPart>
</feature>
<name>A0A154M758_9PSEU</name>
<dbReference type="GO" id="GO:0019645">
    <property type="term" value="P:anaerobic electron transport chain"/>
    <property type="evidence" value="ECO:0007669"/>
    <property type="project" value="TreeGrafter"/>
</dbReference>
<gene>
    <name evidence="24" type="ORF">ATP06_0206525</name>
    <name evidence="23" type="ORF">AVL48_14890</name>
</gene>
<dbReference type="NCBIfam" id="TIGR00351">
    <property type="entry name" value="narI"/>
    <property type="match status" value="1"/>
</dbReference>
<keyword evidence="7 21" id="KW-0812">Transmembrane</keyword>
<evidence type="ECO:0000256" key="17">
    <source>
        <dbReference type="ARBA" id="ARBA00061196"/>
    </source>
</evidence>
<keyword evidence="26" id="KW-1185">Reference proteome</keyword>
<dbReference type="OrthoDB" id="9788113at2"/>
<evidence type="ECO:0000256" key="20">
    <source>
        <dbReference type="PIRSR" id="PIRSR603816-1"/>
    </source>
</evidence>
<proteinExistence type="inferred from homology"/>
<dbReference type="GO" id="GO:0046872">
    <property type="term" value="F:metal ion binding"/>
    <property type="evidence" value="ECO:0007669"/>
    <property type="project" value="UniProtKB-KW"/>
</dbReference>
<dbReference type="InterPro" id="IPR051936">
    <property type="entry name" value="Heme-iron_electron_transfer"/>
</dbReference>
<dbReference type="PANTHER" id="PTHR30598">
    <property type="entry name" value="NITRATE REDUCTASE PRIVATE CHAPERONE, REDOX ENZYME MATURATION PROTEIN REMP FAMILY"/>
    <property type="match status" value="1"/>
</dbReference>
<feature type="transmembrane region" description="Helical" evidence="21">
    <location>
        <begin position="191"/>
        <end position="217"/>
    </location>
</feature>
<feature type="domain" description="NarG-like" evidence="22">
    <location>
        <begin position="7"/>
        <end position="226"/>
    </location>
</feature>
<keyword evidence="10 21" id="KW-1133">Transmembrane helix</keyword>
<dbReference type="GO" id="GO:0009055">
    <property type="term" value="F:electron transfer activity"/>
    <property type="evidence" value="ECO:0007669"/>
    <property type="project" value="TreeGrafter"/>
</dbReference>
<evidence type="ECO:0000256" key="14">
    <source>
        <dbReference type="ARBA" id="ARBA00023136"/>
    </source>
</evidence>
<evidence type="ECO:0000259" key="22">
    <source>
        <dbReference type="Pfam" id="PF02665"/>
    </source>
</evidence>
<feature type="binding site" description="axial binding residue" evidence="20">
    <location>
        <position position="57"/>
    </location>
    <ligand>
        <name>heme b</name>
        <dbReference type="ChEBI" id="CHEBI:60344"/>
        <label>1</label>
    </ligand>
    <ligandPart>
        <name>Fe</name>
        <dbReference type="ChEBI" id="CHEBI:18248"/>
    </ligandPart>
</feature>
<comment type="similarity">
    <text evidence="16">In the central section; belongs to the NarJ/NarW family.</text>
</comment>
<evidence type="ECO:0000313" key="26">
    <source>
        <dbReference type="Proteomes" id="UP000186883"/>
    </source>
</evidence>
<feature type="transmembrane region" description="Helical" evidence="21">
    <location>
        <begin position="48"/>
        <end position="70"/>
    </location>
</feature>
<evidence type="ECO:0000256" key="5">
    <source>
        <dbReference type="ARBA" id="ARBA00022475"/>
    </source>
</evidence>
<keyword evidence="9" id="KW-0249">Electron transport</keyword>
<evidence type="ECO:0000256" key="4">
    <source>
        <dbReference type="ARBA" id="ARBA00022448"/>
    </source>
</evidence>
<feature type="binding site" description="axial binding residue" evidence="20">
    <location>
        <position position="207"/>
    </location>
    <ligand>
        <name>heme b</name>
        <dbReference type="ChEBI" id="CHEBI:60344"/>
        <label>1</label>
    </ligand>
    <ligandPart>
        <name>Fe</name>
        <dbReference type="ChEBI" id="CHEBI:18248"/>
    </ligandPart>
</feature>
<dbReference type="AlphaFoldDB" id="A0A154M758"/>
<organism evidence="23 25">
    <name type="scientific">Amycolatopsis regifaucium</name>
    <dbReference type="NCBI Taxonomy" id="546365"/>
    <lineage>
        <taxon>Bacteria</taxon>
        <taxon>Bacillati</taxon>
        <taxon>Actinomycetota</taxon>
        <taxon>Actinomycetes</taxon>
        <taxon>Pseudonocardiales</taxon>
        <taxon>Pseudonocardiaceae</taxon>
        <taxon>Amycolatopsis</taxon>
    </lineage>
</organism>
<comment type="cofactor">
    <cofactor evidence="2">
        <name>heme b</name>
        <dbReference type="ChEBI" id="CHEBI:60344"/>
    </cofactor>
</comment>
<evidence type="ECO:0000256" key="12">
    <source>
        <dbReference type="ARBA" id="ARBA00023004"/>
    </source>
</evidence>
<dbReference type="InterPro" id="IPR023234">
    <property type="entry name" value="NarG-like_domain"/>
</dbReference>
<evidence type="ECO:0000256" key="16">
    <source>
        <dbReference type="ARBA" id="ARBA00061095"/>
    </source>
</evidence>
<accession>A0A154M758</accession>
<evidence type="ECO:0000313" key="25">
    <source>
        <dbReference type="Proteomes" id="UP000076321"/>
    </source>
</evidence>
<dbReference type="FunFam" id="1.20.950.20:FF:000001">
    <property type="entry name" value="Respiratory nitrate reductase subunit gamma"/>
    <property type="match status" value="1"/>
</dbReference>
<keyword evidence="4" id="KW-0813">Transport</keyword>
<evidence type="ECO:0000256" key="9">
    <source>
        <dbReference type="ARBA" id="ARBA00022982"/>
    </source>
</evidence>
<dbReference type="GO" id="GO:0009325">
    <property type="term" value="C:nitrate reductase complex"/>
    <property type="evidence" value="ECO:0007669"/>
    <property type="project" value="InterPro"/>
</dbReference>
<dbReference type="PANTHER" id="PTHR30598:SF3">
    <property type="entry name" value="RESPIRATORY NITRATE REDUCTASE 1 GAMMA CHAIN"/>
    <property type="match status" value="1"/>
</dbReference>
<dbReference type="Pfam" id="PF02665">
    <property type="entry name" value="Nitrate_red_gam"/>
    <property type="match status" value="1"/>
</dbReference>
<dbReference type="EMBL" id="LOBU02000006">
    <property type="protein sequence ID" value="OKA09996.1"/>
    <property type="molecule type" value="Genomic_DNA"/>
</dbReference>
<keyword evidence="11" id="KW-0560">Oxidoreductase</keyword>
<comment type="function">
    <text evidence="15">Does not seem to have nitrate reductase activity.</text>
</comment>
<evidence type="ECO:0000256" key="2">
    <source>
        <dbReference type="ARBA" id="ARBA00001970"/>
    </source>
</evidence>
<dbReference type="SUPFAM" id="SSF103501">
    <property type="entry name" value="Respiratory nitrate reductase 1 gamma chain"/>
    <property type="match status" value="1"/>
</dbReference>
<reference evidence="24 26" key="2">
    <citation type="submission" date="2016-11" db="EMBL/GenBank/DDBJ databases">
        <title>Genome sequencing of Amycolatopsis regifaucium.</title>
        <authorList>
            <person name="Mayilraj S."/>
            <person name="Kaur N."/>
        </authorList>
    </citation>
    <scope>NUCLEOTIDE SEQUENCE [LARGE SCALE GENOMIC DNA]</scope>
    <source>
        <strain evidence="24 26">GY080</strain>
    </source>
</reference>
<reference evidence="23 25" key="1">
    <citation type="submission" date="2015-12" db="EMBL/GenBank/DDBJ databases">
        <title>Amycolatopsis regifaucium genome sequencing and assembly.</title>
        <authorList>
            <person name="Mayilraj S."/>
        </authorList>
    </citation>
    <scope>NUCLEOTIDE SEQUENCE [LARGE SCALE GENOMIC DNA]</scope>
    <source>
        <strain evidence="23 25">GY080</strain>
    </source>
</reference>
<dbReference type="InterPro" id="IPR036197">
    <property type="entry name" value="NarG-like_sf"/>
</dbReference>
<dbReference type="RefSeq" id="WP_061988260.1">
    <property type="nucleotide sequence ID" value="NZ_FOPQ01000012.1"/>
</dbReference>
<comment type="subcellular location">
    <subcellularLocation>
        <location evidence="3">Cell membrane</location>
        <topology evidence="3">Multi-pass membrane protein</topology>
    </subcellularLocation>
</comment>
<feature type="transmembrane region" description="Helical" evidence="21">
    <location>
        <begin position="7"/>
        <end position="27"/>
    </location>
</feature>
<keyword evidence="8" id="KW-0479">Metal-binding</keyword>
<evidence type="ECO:0000256" key="13">
    <source>
        <dbReference type="ARBA" id="ARBA00023063"/>
    </source>
</evidence>
<keyword evidence="13" id="KW-0534">Nitrate assimilation</keyword>
<evidence type="ECO:0000256" key="11">
    <source>
        <dbReference type="ARBA" id="ARBA00023002"/>
    </source>
</evidence>
<evidence type="ECO:0000313" key="24">
    <source>
        <dbReference type="EMBL" id="OKA09996.1"/>
    </source>
</evidence>
<protein>
    <recommendedName>
        <fullName evidence="19">Nitrate reductase-like protein NarX</fullName>
    </recommendedName>
</protein>
<evidence type="ECO:0000256" key="10">
    <source>
        <dbReference type="ARBA" id="ARBA00022989"/>
    </source>
</evidence>
<keyword evidence="5" id="KW-1003">Cell membrane</keyword>
<dbReference type="GO" id="GO:0042128">
    <property type="term" value="P:nitrate assimilation"/>
    <property type="evidence" value="ECO:0007669"/>
    <property type="project" value="UniProtKB-KW"/>
</dbReference>
<comment type="caution">
    <text evidence="23">The sequence shown here is derived from an EMBL/GenBank/DDBJ whole genome shotgun (WGS) entry which is preliminary data.</text>
</comment>
<feature type="binding site" description="axial binding residue" evidence="20">
    <location>
        <position position="67"/>
    </location>
    <ligand>
        <name>heme b</name>
        <dbReference type="ChEBI" id="CHEBI:60344"/>
        <label>1</label>
    </ligand>
    <ligandPart>
        <name>Fe</name>
        <dbReference type="ChEBI" id="CHEBI:18248"/>
    </ligandPart>
</feature>
<evidence type="ECO:0000256" key="19">
    <source>
        <dbReference type="ARBA" id="ARBA00071287"/>
    </source>
</evidence>
<evidence type="ECO:0000256" key="6">
    <source>
        <dbReference type="ARBA" id="ARBA00022617"/>
    </source>
</evidence>
<dbReference type="Proteomes" id="UP000186883">
    <property type="component" value="Unassembled WGS sequence"/>
</dbReference>
<evidence type="ECO:0000256" key="21">
    <source>
        <dbReference type="SAM" id="Phobius"/>
    </source>
</evidence>
<dbReference type="GO" id="GO:0005886">
    <property type="term" value="C:plasma membrane"/>
    <property type="evidence" value="ECO:0007669"/>
    <property type="project" value="UniProtKB-SubCell"/>
</dbReference>
<dbReference type="GO" id="GO:0020037">
    <property type="term" value="F:heme binding"/>
    <property type="evidence" value="ECO:0007669"/>
    <property type="project" value="TreeGrafter"/>
</dbReference>
<keyword evidence="12 20" id="KW-0408">Iron</keyword>
<dbReference type="Gene3D" id="1.20.950.20">
    <property type="entry name" value="Transmembrane di-heme cytochromes, Chain C"/>
    <property type="match status" value="1"/>
</dbReference>
<comment type="cofactor">
    <cofactor evidence="1">
        <name>Mo-bis(molybdopterin guanine dinucleotide)</name>
        <dbReference type="ChEBI" id="CHEBI:60539"/>
    </cofactor>
</comment>
<feature type="transmembrane region" description="Helical" evidence="21">
    <location>
        <begin position="90"/>
        <end position="110"/>
    </location>
</feature>
<evidence type="ECO:0000256" key="1">
    <source>
        <dbReference type="ARBA" id="ARBA00001942"/>
    </source>
</evidence>
<comment type="similarity">
    <text evidence="18">In the N-terminal section; belongs to the nitrate reductase alpha subunit family.</text>
</comment>
<evidence type="ECO:0000256" key="7">
    <source>
        <dbReference type="ARBA" id="ARBA00022692"/>
    </source>
</evidence>
<dbReference type="InterPro" id="IPR003816">
    <property type="entry name" value="Nitrate_red_gam"/>
</dbReference>